<accession>A0A392VIH2</accession>
<name>A0A392VIH2_9FABA</name>
<comment type="caution">
    <text evidence="1">The sequence shown here is derived from an EMBL/GenBank/DDBJ whole genome shotgun (WGS) entry which is preliminary data.</text>
</comment>
<keyword evidence="2" id="KW-1185">Reference proteome</keyword>
<reference evidence="1 2" key="1">
    <citation type="journal article" date="2018" name="Front. Plant Sci.">
        <title>Red Clover (Trifolium pratense) and Zigzag Clover (T. medium) - A Picture of Genomic Similarities and Differences.</title>
        <authorList>
            <person name="Dluhosova J."/>
            <person name="Istvanek J."/>
            <person name="Nedelnik J."/>
            <person name="Repkova J."/>
        </authorList>
    </citation>
    <scope>NUCLEOTIDE SEQUENCE [LARGE SCALE GENOMIC DNA]</scope>
    <source>
        <strain evidence="2">cv. 10/8</strain>
        <tissue evidence="1">Leaf</tissue>
    </source>
</reference>
<dbReference type="EMBL" id="LXQA011158825">
    <property type="protein sequence ID" value="MCI87149.1"/>
    <property type="molecule type" value="Genomic_DNA"/>
</dbReference>
<protein>
    <submittedName>
        <fullName evidence="1">Uncharacterized protein</fullName>
    </submittedName>
</protein>
<dbReference type="Proteomes" id="UP000265520">
    <property type="component" value="Unassembled WGS sequence"/>
</dbReference>
<feature type="non-terminal residue" evidence="1">
    <location>
        <position position="62"/>
    </location>
</feature>
<organism evidence="1 2">
    <name type="scientific">Trifolium medium</name>
    <dbReference type="NCBI Taxonomy" id="97028"/>
    <lineage>
        <taxon>Eukaryota</taxon>
        <taxon>Viridiplantae</taxon>
        <taxon>Streptophyta</taxon>
        <taxon>Embryophyta</taxon>
        <taxon>Tracheophyta</taxon>
        <taxon>Spermatophyta</taxon>
        <taxon>Magnoliopsida</taxon>
        <taxon>eudicotyledons</taxon>
        <taxon>Gunneridae</taxon>
        <taxon>Pentapetalae</taxon>
        <taxon>rosids</taxon>
        <taxon>fabids</taxon>
        <taxon>Fabales</taxon>
        <taxon>Fabaceae</taxon>
        <taxon>Papilionoideae</taxon>
        <taxon>50 kb inversion clade</taxon>
        <taxon>NPAAA clade</taxon>
        <taxon>Hologalegina</taxon>
        <taxon>IRL clade</taxon>
        <taxon>Trifolieae</taxon>
        <taxon>Trifolium</taxon>
    </lineage>
</organism>
<evidence type="ECO:0000313" key="2">
    <source>
        <dbReference type="Proteomes" id="UP000265520"/>
    </source>
</evidence>
<proteinExistence type="predicted"/>
<dbReference type="AlphaFoldDB" id="A0A392VIH2"/>
<sequence>MFLLVTQAENLLEQHTKNFQHLNSNTQLLSTRISAQLDHFTQATKYNEEAAKIKDASTSAFL</sequence>
<evidence type="ECO:0000313" key="1">
    <source>
        <dbReference type="EMBL" id="MCI87149.1"/>
    </source>
</evidence>